<dbReference type="PANTHER" id="PTHR47505">
    <property type="entry name" value="DNA UTILIZATION PROTEIN YHGH"/>
    <property type="match status" value="1"/>
</dbReference>
<dbReference type="InterPro" id="IPR000836">
    <property type="entry name" value="PRTase_dom"/>
</dbReference>
<accession>A0ABS7YBE3</accession>
<dbReference type="EMBL" id="JAHYBX010000005">
    <property type="protein sequence ID" value="MCA1857020.1"/>
    <property type="molecule type" value="Genomic_DNA"/>
</dbReference>
<protein>
    <submittedName>
        <fullName evidence="2">ComF family protein</fullName>
    </submittedName>
</protein>
<dbReference type="InterPro" id="IPR029057">
    <property type="entry name" value="PRTase-like"/>
</dbReference>
<dbReference type="SUPFAM" id="SSF53271">
    <property type="entry name" value="PRTase-like"/>
    <property type="match status" value="1"/>
</dbReference>
<reference evidence="2 3" key="1">
    <citation type="submission" date="2021-07" db="EMBL/GenBank/DDBJ databases">
        <title>Characterization of Violacein-producing bacteria and related species.</title>
        <authorList>
            <person name="Wilson H.S."/>
            <person name="De Leon M.E."/>
        </authorList>
    </citation>
    <scope>NUCLEOTIDE SEQUENCE [LARGE SCALE GENOMIC DNA]</scope>
    <source>
        <strain evidence="2 3">HSC-2F05</strain>
    </source>
</reference>
<dbReference type="InterPro" id="IPR051910">
    <property type="entry name" value="ComF/GntX_DNA_util-trans"/>
</dbReference>
<dbReference type="RefSeq" id="WP_225239269.1">
    <property type="nucleotide sequence ID" value="NZ_JAHYBX010000005.1"/>
</dbReference>
<sequence length="262" mass="27578">MSLPFHLPHLSQRSQLRWPRAWLGALLPCSCVLCGALGDAAVCTPCTAAYALDGRSRCPCCANPLGVNPLGVNALGAREDARRCGACLAAPPAFDATVAACDYADPVDRLVLQLKFGARLALAPWMARRLHDALLARPGLALPDLLCPVPLGPRRLVERGYNQALEIARPLARALGIALAPRLLARPQDTAAQSGMAPGERRHNVRGAFALAGSPDALAGRHVGLVDDVMSSGHTLDELAGVLKRAGAARVTNLVFARTPPH</sequence>
<evidence type="ECO:0000313" key="2">
    <source>
        <dbReference type="EMBL" id="MCA1857020.1"/>
    </source>
</evidence>
<keyword evidence="3" id="KW-1185">Reference proteome</keyword>
<gene>
    <name evidence="2" type="ORF">LE190_13950</name>
</gene>
<dbReference type="Proteomes" id="UP001198602">
    <property type="component" value="Unassembled WGS sequence"/>
</dbReference>
<comment type="similarity">
    <text evidence="1">Belongs to the ComF/GntX family.</text>
</comment>
<dbReference type="PANTHER" id="PTHR47505:SF1">
    <property type="entry name" value="DNA UTILIZATION PROTEIN YHGH"/>
    <property type="match status" value="1"/>
</dbReference>
<evidence type="ECO:0000313" key="3">
    <source>
        <dbReference type="Proteomes" id="UP001198602"/>
    </source>
</evidence>
<comment type="caution">
    <text evidence="2">The sequence shown here is derived from an EMBL/GenBank/DDBJ whole genome shotgun (WGS) entry which is preliminary data.</text>
</comment>
<proteinExistence type="inferred from homology"/>
<dbReference type="Gene3D" id="3.40.50.2020">
    <property type="match status" value="1"/>
</dbReference>
<organism evidence="2 3">
    <name type="scientific">Massilia hydrophila</name>
    <dbReference type="NCBI Taxonomy" id="3044279"/>
    <lineage>
        <taxon>Bacteria</taxon>
        <taxon>Pseudomonadati</taxon>
        <taxon>Pseudomonadota</taxon>
        <taxon>Betaproteobacteria</taxon>
        <taxon>Burkholderiales</taxon>
        <taxon>Oxalobacteraceae</taxon>
        <taxon>Telluria group</taxon>
        <taxon>Massilia</taxon>
    </lineage>
</organism>
<evidence type="ECO:0000256" key="1">
    <source>
        <dbReference type="ARBA" id="ARBA00008007"/>
    </source>
</evidence>
<name>A0ABS7YBE3_9BURK</name>
<dbReference type="CDD" id="cd06223">
    <property type="entry name" value="PRTases_typeI"/>
    <property type="match status" value="1"/>
</dbReference>